<evidence type="ECO:0000313" key="4">
    <source>
        <dbReference type="Proteomes" id="UP000262825"/>
    </source>
</evidence>
<keyword evidence="4" id="KW-1185">Reference proteome</keyword>
<feature type="compositionally biased region" description="Polar residues" evidence="2">
    <location>
        <begin position="564"/>
        <end position="579"/>
    </location>
</feature>
<accession>A0A376BBM0</accession>
<dbReference type="EMBL" id="UFAJ01001127">
    <property type="protein sequence ID" value="SSD62088.1"/>
    <property type="molecule type" value="Genomic_DNA"/>
</dbReference>
<dbReference type="GO" id="GO:0008157">
    <property type="term" value="F:protein phosphatase 1 binding"/>
    <property type="evidence" value="ECO:0007669"/>
    <property type="project" value="InterPro"/>
</dbReference>
<dbReference type="InterPro" id="IPR026241">
    <property type="entry name" value="GIP4"/>
</dbReference>
<proteinExistence type="predicted"/>
<reference evidence="4" key="1">
    <citation type="submission" date="2018-06" db="EMBL/GenBank/DDBJ databases">
        <authorList>
            <person name="Guldener U."/>
        </authorList>
    </citation>
    <scope>NUCLEOTIDE SEQUENCE [LARGE SCALE GENOMIC DNA]</scope>
    <source>
        <strain evidence="4">UTAD17</strain>
    </source>
</reference>
<evidence type="ECO:0000256" key="1">
    <source>
        <dbReference type="SAM" id="Coils"/>
    </source>
</evidence>
<keyword evidence="1" id="KW-0175">Coiled coil</keyword>
<evidence type="ECO:0000256" key="2">
    <source>
        <dbReference type="SAM" id="MobiDB-lite"/>
    </source>
</evidence>
<name>A0A376BBM0_9ASCO</name>
<evidence type="ECO:0008006" key="5">
    <source>
        <dbReference type="Google" id="ProtNLM"/>
    </source>
</evidence>
<feature type="region of interest" description="Disordered" evidence="2">
    <location>
        <begin position="504"/>
        <end position="606"/>
    </location>
</feature>
<sequence length="731" mass="84019">MFNQSIARAAAAASLPSIKGGIPFNILDAKYIQFAYSIDELHDLIKYLGLLIEHLEDPKDNNNNNNGHEESNVIPLINYVLCFGSGWLFNVNPNLKKRISLLCEGKYVKLQHVDVILNTNLVNFHYVFPSVEANIKEYKTKIYNKQHQIKLAKSFLEICQNTLEFYNLKLKTVIIERSANRIPDSSGRPIPLKIDVIKNFSKTSIFSLSMDLAVLITDPQKDTTDSSFRNLNLQVLKKFYQSIKNHIKLKIDPYYTQLSHFSGNPRSQSIVTQLTHWELTFHIMYAFMLNMLHIVTLLSSLLDQIYIPNKEFFNSKLVLLSSENIEEYKNLLKNLETKEHVLQLEKILNTFLKDKITLYFQYSTINDVYKNYIIQCRAILEIQIENIESWIKCWIFIGKGYEDAKKLYKDMPEERLDNLIEERLVNNKLFDKEGNWNTSINADAYKRQLLKRNSKPVNSKIVTDPSRLKSNNKLNGLTKKVIEQANGTKLSRTSSIEKIDNNAKVALEGNSRSNSIKRQRQETQHLTRQDQQFKTTKTNTGTEEMLSNEPTLKSSDAKIAAQKSHLNQKSLSDNNTNIKTDPKQRTTGSKTSLNSSSSPGVLHNSYDNYVTKEEGSEEKQLTFLFKELNVTDTSPIDQDSIDYEAQGENYSTESPDRSSTKTIIKKVRFAGVPPMSENEDVRPTKKGWYKKPAVLHYPSPSPQIALLNLRNRKKLVRQEEGFAFRTSLRGD</sequence>
<dbReference type="VEuPathDB" id="FungiDB:SCODWIG_03850"/>
<feature type="compositionally biased region" description="Basic and acidic residues" evidence="2">
    <location>
        <begin position="519"/>
        <end position="528"/>
    </location>
</feature>
<dbReference type="GO" id="GO:0005737">
    <property type="term" value="C:cytoplasm"/>
    <property type="evidence" value="ECO:0007669"/>
    <property type="project" value="InterPro"/>
</dbReference>
<dbReference type="GO" id="GO:0019888">
    <property type="term" value="F:protein phosphatase regulator activity"/>
    <property type="evidence" value="ECO:0007669"/>
    <property type="project" value="InterPro"/>
</dbReference>
<dbReference type="AlphaFoldDB" id="A0A376BBM0"/>
<feature type="coiled-coil region" evidence="1">
    <location>
        <begin position="318"/>
        <end position="345"/>
    </location>
</feature>
<feature type="compositionally biased region" description="Polar residues" evidence="2">
    <location>
        <begin position="529"/>
        <end position="542"/>
    </location>
</feature>
<dbReference type="PRINTS" id="PR02082">
    <property type="entry name" value="GLC7IP4"/>
</dbReference>
<feature type="compositionally biased region" description="Low complexity" evidence="2">
    <location>
        <begin position="586"/>
        <end position="598"/>
    </location>
</feature>
<gene>
    <name evidence="3" type="ORF">SCODWIG_03850</name>
</gene>
<dbReference type="Proteomes" id="UP000262825">
    <property type="component" value="Unassembled WGS sequence"/>
</dbReference>
<organism evidence="3 4">
    <name type="scientific">Saccharomycodes ludwigii</name>
    <dbReference type="NCBI Taxonomy" id="36035"/>
    <lineage>
        <taxon>Eukaryota</taxon>
        <taxon>Fungi</taxon>
        <taxon>Dikarya</taxon>
        <taxon>Ascomycota</taxon>
        <taxon>Saccharomycotina</taxon>
        <taxon>Saccharomycetes</taxon>
        <taxon>Saccharomycodales</taxon>
        <taxon>Saccharomycodaceae</taxon>
        <taxon>Saccharomycodes</taxon>
    </lineage>
</organism>
<protein>
    <recommendedName>
        <fullName evidence="5">GLC7-interacting protein 4</fullName>
    </recommendedName>
</protein>
<evidence type="ECO:0000313" key="3">
    <source>
        <dbReference type="EMBL" id="SSD62088.1"/>
    </source>
</evidence>